<sequence>MGFPILAIVQRRPIRVSKNTSRPLKTPPFATYEALALALALAVSVSDDHHHLHWRGRPLFLSLCRALLTVCIDPLKVLFRPFCH</sequence>
<dbReference type="Proteomes" id="UP001085076">
    <property type="component" value="Miscellaneous, Linkage group lg05"/>
</dbReference>
<evidence type="ECO:0000313" key="1">
    <source>
        <dbReference type="EMBL" id="KAJ0972950.1"/>
    </source>
</evidence>
<reference evidence="1" key="2">
    <citation type="journal article" date="2022" name="Hortic Res">
        <title>The genome of Dioscorea zingiberensis sheds light on the biosynthesis, origin and evolution of the medicinally important diosgenin saponins.</title>
        <authorList>
            <person name="Li Y."/>
            <person name="Tan C."/>
            <person name="Li Z."/>
            <person name="Guo J."/>
            <person name="Li S."/>
            <person name="Chen X."/>
            <person name="Wang C."/>
            <person name="Dai X."/>
            <person name="Yang H."/>
            <person name="Song W."/>
            <person name="Hou L."/>
            <person name="Xu J."/>
            <person name="Tong Z."/>
            <person name="Xu A."/>
            <person name="Yuan X."/>
            <person name="Wang W."/>
            <person name="Yang Q."/>
            <person name="Chen L."/>
            <person name="Sun Z."/>
            <person name="Wang K."/>
            <person name="Pan B."/>
            <person name="Chen J."/>
            <person name="Bao Y."/>
            <person name="Liu F."/>
            <person name="Qi X."/>
            <person name="Gang D.R."/>
            <person name="Wen J."/>
            <person name="Li J."/>
        </authorList>
    </citation>
    <scope>NUCLEOTIDE SEQUENCE</scope>
    <source>
        <strain evidence="1">Dzin_1.0</strain>
    </source>
</reference>
<dbReference type="AlphaFoldDB" id="A0A9D5CHC4"/>
<proteinExistence type="predicted"/>
<keyword evidence="2" id="KW-1185">Reference proteome</keyword>
<evidence type="ECO:0000313" key="2">
    <source>
        <dbReference type="Proteomes" id="UP001085076"/>
    </source>
</evidence>
<accession>A0A9D5CHC4</accession>
<organism evidence="1 2">
    <name type="scientific">Dioscorea zingiberensis</name>
    <dbReference type="NCBI Taxonomy" id="325984"/>
    <lineage>
        <taxon>Eukaryota</taxon>
        <taxon>Viridiplantae</taxon>
        <taxon>Streptophyta</taxon>
        <taxon>Embryophyta</taxon>
        <taxon>Tracheophyta</taxon>
        <taxon>Spermatophyta</taxon>
        <taxon>Magnoliopsida</taxon>
        <taxon>Liliopsida</taxon>
        <taxon>Dioscoreales</taxon>
        <taxon>Dioscoreaceae</taxon>
        <taxon>Dioscorea</taxon>
    </lineage>
</organism>
<name>A0A9D5CHC4_9LILI</name>
<gene>
    <name evidence="1" type="ORF">J5N97_020909</name>
</gene>
<comment type="caution">
    <text evidence="1">The sequence shown here is derived from an EMBL/GenBank/DDBJ whole genome shotgun (WGS) entry which is preliminary data.</text>
</comment>
<protein>
    <submittedName>
        <fullName evidence="1">Uncharacterized protein</fullName>
    </submittedName>
</protein>
<dbReference type="EMBL" id="JAGGNH010000005">
    <property type="protein sequence ID" value="KAJ0972950.1"/>
    <property type="molecule type" value="Genomic_DNA"/>
</dbReference>
<reference evidence="1" key="1">
    <citation type="submission" date="2021-03" db="EMBL/GenBank/DDBJ databases">
        <authorList>
            <person name="Li Z."/>
            <person name="Yang C."/>
        </authorList>
    </citation>
    <scope>NUCLEOTIDE SEQUENCE</scope>
    <source>
        <strain evidence="1">Dzin_1.0</strain>
        <tissue evidence="1">Leaf</tissue>
    </source>
</reference>